<reference evidence="2" key="2">
    <citation type="submission" date="2015-01" db="EMBL/GenBank/DDBJ databases">
        <title>Evolutionary Origins and Diversification of the Mycorrhizal Mutualists.</title>
        <authorList>
            <consortium name="DOE Joint Genome Institute"/>
            <consortium name="Mycorrhizal Genomics Consortium"/>
            <person name="Kohler A."/>
            <person name="Kuo A."/>
            <person name="Nagy L.G."/>
            <person name="Floudas D."/>
            <person name="Copeland A."/>
            <person name="Barry K.W."/>
            <person name="Cichocki N."/>
            <person name="Veneault-Fourrey C."/>
            <person name="LaButti K."/>
            <person name="Lindquist E.A."/>
            <person name="Lipzen A."/>
            <person name="Lundell T."/>
            <person name="Morin E."/>
            <person name="Murat C."/>
            <person name="Riley R."/>
            <person name="Ohm R."/>
            <person name="Sun H."/>
            <person name="Tunlid A."/>
            <person name="Henrissat B."/>
            <person name="Grigoriev I.V."/>
            <person name="Hibbett D.S."/>
            <person name="Martin F."/>
        </authorList>
    </citation>
    <scope>NUCLEOTIDE SEQUENCE [LARGE SCALE GENOMIC DNA]</scope>
    <source>
        <strain evidence="2">MAFF 305830</strain>
    </source>
</reference>
<protein>
    <submittedName>
        <fullName evidence="1">Uncharacterized protein</fullName>
    </submittedName>
</protein>
<dbReference type="HOGENOM" id="CLU_2051079_0_0_1"/>
<evidence type="ECO:0000313" key="1">
    <source>
        <dbReference type="EMBL" id="KIM27965.1"/>
    </source>
</evidence>
<sequence>MLPKPLDVAVVKYTDPHRDQIMDILLQLCGYDSHSAILALIDGTRDPETVFAPLVGPQGILCDMTPTTRRDGVEMIKCKLPGCSELFRGRRLHEDYGKHLCKHYLSNTVPTNNAHTTNRG</sequence>
<dbReference type="AlphaFoldDB" id="A0A0C3ATR9"/>
<dbReference type="Proteomes" id="UP000054097">
    <property type="component" value="Unassembled WGS sequence"/>
</dbReference>
<dbReference type="EMBL" id="KN824295">
    <property type="protein sequence ID" value="KIM27965.1"/>
    <property type="molecule type" value="Genomic_DNA"/>
</dbReference>
<gene>
    <name evidence="1" type="ORF">M408DRAFT_329635</name>
</gene>
<name>A0A0C3ATR9_SERVB</name>
<proteinExistence type="predicted"/>
<evidence type="ECO:0000313" key="2">
    <source>
        <dbReference type="Proteomes" id="UP000054097"/>
    </source>
</evidence>
<reference evidence="1 2" key="1">
    <citation type="submission" date="2014-04" db="EMBL/GenBank/DDBJ databases">
        <authorList>
            <consortium name="DOE Joint Genome Institute"/>
            <person name="Kuo A."/>
            <person name="Zuccaro A."/>
            <person name="Kohler A."/>
            <person name="Nagy L.G."/>
            <person name="Floudas D."/>
            <person name="Copeland A."/>
            <person name="Barry K.W."/>
            <person name="Cichocki N."/>
            <person name="Veneault-Fourrey C."/>
            <person name="LaButti K."/>
            <person name="Lindquist E.A."/>
            <person name="Lipzen A."/>
            <person name="Lundell T."/>
            <person name="Morin E."/>
            <person name="Murat C."/>
            <person name="Sun H."/>
            <person name="Tunlid A."/>
            <person name="Henrissat B."/>
            <person name="Grigoriev I.V."/>
            <person name="Hibbett D.S."/>
            <person name="Martin F."/>
            <person name="Nordberg H.P."/>
            <person name="Cantor M.N."/>
            <person name="Hua S.X."/>
        </authorList>
    </citation>
    <scope>NUCLEOTIDE SEQUENCE [LARGE SCALE GENOMIC DNA]</scope>
    <source>
        <strain evidence="1 2">MAFF 305830</strain>
    </source>
</reference>
<organism evidence="1 2">
    <name type="scientific">Serendipita vermifera MAFF 305830</name>
    <dbReference type="NCBI Taxonomy" id="933852"/>
    <lineage>
        <taxon>Eukaryota</taxon>
        <taxon>Fungi</taxon>
        <taxon>Dikarya</taxon>
        <taxon>Basidiomycota</taxon>
        <taxon>Agaricomycotina</taxon>
        <taxon>Agaricomycetes</taxon>
        <taxon>Sebacinales</taxon>
        <taxon>Serendipitaceae</taxon>
        <taxon>Serendipita</taxon>
    </lineage>
</organism>
<keyword evidence="2" id="KW-1185">Reference proteome</keyword>
<accession>A0A0C3ATR9</accession>